<feature type="compositionally biased region" description="Acidic residues" evidence="2">
    <location>
        <begin position="66"/>
        <end position="81"/>
    </location>
</feature>
<feature type="compositionally biased region" description="Polar residues" evidence="2">
    <location>
        <begin position="7"/>
        <end position="21"/>
    </location>
</feature>
<keyword evidence="1" id="KW-0175">Coiled coil</keyword>
<proteinExistence type="predicted"/>
<evidence type="ECO:0000256" key="1">
    <source>
        <dbReference type="SAM" id="Coils"/>
    </source>
</evidence>
<dbReference type="EMBL" id="CAIIXF020000422">
    <property type="protein sequence ID" value="CAH1803274.1"/>
    <property type="molecule type" value="Genomic_DNA"/>
</dbReference>
<dbReference type="AlphaFoldDB" id="A0A8S4QB86"/>
<feature type="region of interest" description="Disordered" evidence="2">
    <location>
        <begin position="1"/>
        <end position="83"/>
    </location>
</feature>
<feature type="non-terminal residue" evidence="3">
    <location>
        <position position="167"/>
    </location>
</feature>
<evidence type="ECO:0000313" key="4">
    <source>
        <dbReference type="Proteomes" id="UP000749559"/>
    </source>
</evidence>
<feature type="coiled-coil region" evidence="1">
    <location>
        <begin position="128"/>
        <end position="162"/>
    </location>
</feature>
<protein>
    <submittedName>
        <fullName evidence="3">Uncharacterized protein</fullName>
    </submittedName>
</protein>
<gene>
    <name evidence="3" type="ORF">OFUS_LOCUS26882</name>
</gene>
<evidence type="ECO:0000256" key="2">
    <source>
        <dbReference type="SAM" id="MobiDB-lite"/>
    </source>
</evidence>
<organism evidence="3 4">
    <name type="scientific">Owenia fusiformis</name>
    <name type="common">Polychaete worm</name>
    <dbReference type="NCBI Taxonomy" id="6347"/>
    <lineage>
        <taxon>Eukaryota</taxon>
        <taxon>Metazoa</taxon>
        <taxon>Spiralia</taxon>
        <taxon>Lophotrochozoa</taxon>
        <taxon>Annelida</taxon>
        <taxon>Polychaeta</taxon>
        <taxon>Sedentaria</taxon>
        <taxon>Canalipalpata</taxon>
        <taxon>Sabellida</taxon>
        <taxon>Oweniida</taxon>
        <taxon>Oweniidae</taxon>
        <taxon>Owenia</taxon>
    </lineage>
</organism>
<sequence length="167" mass="18679">MTEKPETQTLITTFATTSTPAKNLVKQDGAGKRDRPSSTGSNPVKHTLKKSKLKVSNSTTFSEHEFSDDEVSDTIESEYDSTTDMATETYEDVDSDLDLKQWLKCMFVKFDRRVVSLTATVKQNAKKIGKLSDKTAALELKNDTLERKVSVLESKVKELEIGDNHNN</sequence>
<name>A0A8S4QB86_OWEFU</name>
<dbReference type="Proteomes" id="UP000749559">
    <property type="component" value="Unassembled WGS sequence"/>
</dbReference>
<reference evidence="3" key="1">
    <citation type="submission" date="2022-03" db="EMBL/GenBank/DDBJ databases">
        <authorList>
            <person name="Martin C."/>
        </authorList>
    </citation>
    <scope>NUCLEOTIDE SEQUENCE</scope>
</reference>
<comment type="caution">
    <text evidence="3">The sequence shown here is derived from an EMBL/GenBank/DDBJ whole genome shotgun (WGS) entry which is preliminary data.</text>
</comment>
<evidence type="ECO:0000313" key="3">
    <source>
        <dbReference type="EMBL" id="CAH1803274.1"/>
    </source>
</evidence>
<keyword evidence="4" id="KW-1185">Reference proteome</keyword>
<accession>A0A8S4QB86</accession>